<dbReference type="VEuPathDB" id="VectorBase:GBRI038694"/>
<dbReference type="EnsemblMetazoa" id="GBRI038694-RA">
    <property type="protein sequence ID" value="GBRI038694-PA"/>
    <property type="gene ID" value="GBRI038694"/>
</dbReference>
<feature type="region of interest" description="Disordered" evidence="1">
    <location>
        <begin position="139"/>
        <end position="160"/>
    </location>
</feature>
<dbReference type="SUPFAM" id="SSF48403">
    <property type="entry name" value="Ankyrin repeat"/>
    <property type="match status" value="1"/>
</dbReference>
<feature type="compositionally biased region" description="Basic and acidic residues" evidence="1">
    <location>
        <begin position="142"/>
        <end position="160"/>
    </location>
</feature>
<dbReference type="Proteomes" id="UP000091820">
    <property type="component" value="Unassembled WGS sequence"/>
</dbReference>
<dbReference type="AlphaFoldDB" id="A0A1A9WZM8"/>
<accession>A0A1A9WZM8</accession>
<dbReference type="InterPro" id="IPR036770">
    <property type="entry name" value="Ankyrin_rpt-contain_sf"/>
</dbReference>
<reference evidence="2" key="2">
    <citation type="submission" date="2020-05" db="UniProtKB">
        <authorList>
            <consortium name="EnsemblMetazoa"/>
        </authorList>
    </citation>
    <scope>IDENTIFICATION</scope>
    <source>
        <strain evidence="2">IAEA</strain>
    </source>
</reference>
<reference evidence="3" key="1">
    <citation type="submission" date="2014-03" db="EMBL/GenBank/DDBJ databases">
        <authorList>
            <person name="Aksoy S."/>
            <person name="Warren W."/>
            <person name="Wilson R.K."/>
        </authorList>
    </citation>
    <scope>NUCLEOTIDE SEQUENCE [LARGE SCALE GENOMIC DNA]</scope>
    <source>
        <strain evidence="3">IAEA</strain>
    </source>
</reference>
<name>A0A1A9WZM8_9MUSC</name>
<sequence>MFLAAGPSGDKDEFLQLLEAGLDINMTRYDGLSALHQACSSQHGPAIDDETPIRASFVHFVCDEATEKQHNAFGRLFSQALAVEIKGTELLVEMRNSSTSGDSSSINTPKQFIAAATCSLTNSSIYISAKPPFPQLTIIGSDNDKNAKRSANDHAGRNWKERKDEQVVKVERDITTSRLLMQLYIQLKYSGIHLHYN</sequence>
<dbReference type="STRING" id="37001.A0A1A9WZM8"/>
<protein>
    <submittedName>
        <fullName evidence="2">ANK_REP_REGION domain-containing protein</fullName>
    </submittedName>
</protein>
<proteinExistence type="predicted"/>
<evidence type="ECO:0000256" key="1">
    <source>
        <dbReference type="SAM" id="MobiDB-lite"/>
    </source>
</evidence>
<organism evidence="2 3">
    <name type="scientific">Glossina brevipalpis</name>
    <dbReference type="NCBI Taxonomy" id="37001"/>
    <lineage>
        <taxon>Eukaryota</taxon>
        <taxon>Metazoa</taxon>
        <taxon>Ecdysozoa</taxon>
        <taxon>Arthropoda</taxon>
        <taxon>Hexapoda</taxon>
        <taxon>Insecta</taxon>
        <taxon>Pterygota</taxon>
        <taxon>Neoptera</taxon>
        <taxon>Endopterygota</taxon>
        <taxon>Diptera</taxon>
        <taxon>Brachycera</taxon>
        <taxon>Muscomorpha</taxon>
        <taxon>Hippoboscoidea</taxon>
        <taxon>Glossinidae</taxon>
        <taxon>Glossina</taxon>
    </lineage>
</organism>
<evidence type="ECO:0000313" key="3">
    <source>
        <dbReference type="Proteomes" id="UP000091820"/>
    </source>
</evidence>
<dbReference type="Gene3D" id="1.25.40.20">
    <property type="entry name" value="Ankyrin repeat-containing domain"/>
    <property type="match status" value="1"/>
</dbReference>
<evidence type="ECO:0000313" key="2">
    <source>
        <dbReference type="EnsemblMetazoa" id="GBRI038694-PA"/>
    </source>
</evidence>
<keyword evidence="3" id="KW-1185">Reference proteome</keyword>